<organism evidence="2">
    <name type="scientific">Chrysotila carterae</name>
    <name type="common">Marine alga</name>
    <name type="synonym">Syracosphaera carterae</name>
    <dbReference type="NCBI Taxonomy" id="13221"/>
    <lineage>
        <taxon>Eukaryota</taxon>
        <taxon>Haptista</taxon>
        <taxon>Haptophyta</taxon>
        <taxon>Prymnesiophyceae</taxon>
        <taxon>Isochrysidales</taxon>
        <taxon>Isochrysidaceae</taxon>
        <taxon>Chrysotila</taxon>
    </lineage>
</organism>
<feature type="compositionally biased region" description="Low complexity" evidence="1">
    <location>
        <begin position="262"/>
        <end position="274"/>
    </location>
</feature>
<feature type="region of interest" description="Disordered" evidence="1">
    <location>
        <begin position="355"/>
        <end position="379"/>
    </location>
</feature>
<feature type="compositionally biased region" description="Basic and acidic residues" evidence="1">
    <location>
        <begin position="157"/>
        <end position="169"/>
    </location>
</feature>
<feature type="region of interest" description="Disordered" evidence="1">
    <location>
        <begin position="61"/>
        <end position="109"/>
    </location>
</feature>
<dbReference type="AlphaFoldDB" id="A0A7S4C2R2"/>
<dbReference type="EMBL" id="HBIZ01059883">
    <property type="protein sequence ID" value="CAE0784732.1"/>
    <property type="molecule type" value="Transcribed_RNA"/>
</dbReference>
<accession>A0A7S4C2R2</accession>
<reference evidence="2" key="1">
    <citation type="submission" date="2021-01" db="EMBL/GenBank/DDBJ databases">
        <authorList>
            <person name="Corre E."/>
            <person name="Pelletier E."/>
            <person name="Niang G."/>
            <person name="Scheremetjew M."/>
            <person name="Finn R."/>
            <person name="Kale V."/>
            <person name="Holt S."/>
            <person name="Cochrane G."/>
            <person name="Meng A."/>
            <person name="Brown T."/>
            <person name="Cohen L."/>
        </authorList>
    </citation>
    <scope>NUCLEOTIDE SEQUENCE</scope>
    <source>
        <strain evidence="2">CCMP645</strain>
    </source>
</reference>
<feature type="compositionally biased region" description="Low complexity" evidence="1">
    <location>
        <begin position="84"/>
        <end position="96"/>
    </location>
</feature>
<name>A0A7S4C2R2_CHRCT</name>
<feature type="region of interest" description="Disordered" evidence="1">
    <location>
        <begin position="125"/>
        <end position="187"/>
    </location>
</feature>
<proteinExistence type="predicted"/>
<gene>
    <name evidence="2" type="ORF">PCAR00345_LOCUS37439</name>
</gene>
<sequence>MISCSDFDPWPAAATACAQLAGGAVESPLRERLVWLLTMPAMTDDQRFYFTQLDVEPLRSMSGGADSEAEQAVGDTRSTHSGIAAAPGEALSSAAAHGPACNEEPTACETTGGGGATFRCMPGEEKAGVDSSCSTSDKEAKGQLITRDGDMGTENKQTGERQCKQDGRIENAGGGPADGRTGSSADCGDRLSISSVTRGSDDGAASAAVLLSLSEARAQQNGVHGLLGQRLFAPRPADAVRAANRAAMRRVKHGAVEPLQPSQAAAALASGPGAYSESEATEAEQDGQILLRLVSAGQSEQSIPIETAKFGVQGEGALEGTHRHYVVAALHRHDYRYSLFNCTLGAALKGRQDSIDVKDKQPSTEGIPWSVRHRPTNRL</sequence>
<evidence type="ECO:0000256" key="1">
    <source>
        <dbReference type="SAM" id="MobiDB-lite"/>
    </source>
</evidence>
<evidence type="ECO:0000313" key="2">
    <source>
        <dbReference type="EMBL" id="CAE0784732.1"/>
    </source>
</evidence>
<protein>
    <submittedName>
        <fullName evidence="2">Uncharacterized protein</fullName>
    </submittedName>
</protein>
<feature type="region of interest" description="Disordered" evidence="1">
    <location>
        <begin position="262"/>
        <end position="282"/>
    </location>
</feature>